<proteinExistence type="predicted"/>
<gene>
    <name evidence="2" type="ORF">DRW41_15250</name>
</gene>
<sequence>MKSASPYVLVDNCQEAIEFYQGILGGEVKVLNEHAGNLLHAELHFGNGSYIHFAFKFKQEPVPGDMVKIILTCDSEEEIKNVYNALSEGGKVTVELQDTFFGAIHGQVTDKNGVNWAMNYFKQQG</sequence>
<protein>
    <recommendedName>
        <fullName evidence="1">Glyoxalase/fosfomycin resistance/dioxygenase domain-containing protein</fullName>
    </recommendedName>
</protein>
<evidence type="ECO:0000259" key="1">
    <source>
        <dbReference type="Pfam" id="PF00903"/>
    </source>
</evidence>
<dbReference type="RefSeq" id="WP_115452876.1">
    <property type="nucleotide sequence ID" value="NZ_QNQT01000007.1"/>
</dbReference>
<dbReference type="SUPFAM" id="SSF54593">
    <property type="entry name" value="Glyoxalase/Bleomycin resistance protein/Dihydroxybiphenyl dioxygenase"/>
    <property type="match status" value="1"/>
</dbReference>
<organism evidence="2 3">
    <name type="scientific">Neobacillus piezotolerans</name>
    <dbReference type="NCBI Taxonomy" id="2259171"/>
    <lineage>
        <taxon>Bacteria</taxon>
        <taxon>Bacillati</taxon>
        <taxon>Bacillota</taxon>
        <taxon>Bacilli</taxon>
        <taxon>Bacillales</taxon>
        <taxon>Bacillaceae</taxon>
        <taxon>Neobacillus</taxon>
    </lineage>
</organism>
<dbReference type="AlphaFoldDB" id="A0A3D8GP45"/>
<reference evidence="2 3" key="1">
    <citation type="submission" date="2018-07" db="EMBL/GenBank/DDBJ databases">
        <title>Bacillus sp. YLB-04 draft genome sequence.</title>
        <authorList>
            <person name="Yu L."/>
            <person name="Tang X."/>
        </authorList>
    </citation>
    <scope>NUCLEOTIDE SEQUENCE [LARGE SCALE GENOMIC DNA]</scope>
    <source>
        <strain evidence="2 3">YLB-04</strain>
    </source>
</reference>
<dbReference type="CDD" id="cd06588">
    <property type="entry name" value="PhnB_like"/>
    <property type="match status" value="1"/>
</dbReference>
<evidence type="ECO:0000313" key="2">
    <source>
        <dbReference type="EMBL" id="RDU35949.1"/>
    </source>
</evidence>
<dbReference type="EMBL" id="QNQT01000007">
    <property type="protein sequence ID" value="RDU35949.1"/>
    <property type="molecule type" value="Genomic_DNA"/>
</dbReference>
<comment type="caution">
    <text evidence="2">The sequence shown here is derived from an EMBL/GenBank/DDBJ whole genome shotgun (WGS) entry which is preliminary data.</text>
</comment>
<name>A0A3D8GP45_9BACI</name>
<dbReference type="PANTHER" id="PTHR33990">
    <property type="entry name" value="PROTEIN YJDN-RELATED"/>
    <property type="match status" value="1"/>
</dbReference>
<dbReference type="OrthoDB" id="9795306at2"/>
<keyword evidence="3" id="KW-1185">Reference proteome</keyword>
<dbReference type="InterPro" id="IPR028973">
    <property type="entry name" value="PhnB-like"/>
</dbReference>
<dbReference type="Gene3D" id="3.30.720.110">
    <property type="match status" value="1"/>
</dbReference>
<dbReference type="PANTHER" id="PTHR33990:SF1">
    <property type="entry name" value="PROTEIN YJDN"/>
    <property type="match status" value="1"/>
</dbReference>
<dbReference type="Gene3D" id="3.30.720.120">
    <property type="match status" value="1"/>
</dbReference>
<dbReference type="InterPro" id="IPR029068">
    <property type="entry name" value="Glyas_Bleomycin-R_OHBP_Dase"/>
</dbReference>
<dbReference type="InterPro" id="IPR004360">
    <property type="entry name" value="Glyas_Fos-R_dOase_dom"/>
</dbReference>
<dbReference type="Pfam" id="PF00903">
    <property type="entry name" value="Glyoxalase"/>
    <property type="match status" value="1"/>
</dbReference>
<evidence type="ECO:0000313" key="3">
    <source>
        <dbReference type="Proteomes" id="UP000257144"/>
    </source>
</evidence>
<accession>A0A3D8GP45</accession>
<feature type="domain" description="Glyoxalase/fosfomycin resistance/dioxygenase" evidence="1">
    <location>
        <begin position="8"/>
        <end position="117"/>
    </location>
</feature>
<dbReference type="Proteomes" id="UP000257144">
    <property type="component" value="Unassembled WGS sequence"/>
</dbReference>